<evidence type="ECO:0000313" key="3">
    <source>
        <dbReference type="Proteomes" id="UP001459277"/>
    </source>
</evidence>
<dbReference type="Pfam" id="PF00078">
    <property type="entry name" value="RVT_1"/>
    <property type="match status" value="1"/>
</dbReference>
<dbReference type="EMBL" id="JAZDWU010000003">
    <property type="protein sequence ID" value="KAL0006672.1"/>
    <property type="molecule type" value="Genomic_DNA"/>
</dbReference>
<dbReference type="SUPFAM" id="SSF56672">
    <property type="entry name" value="DNA/RNA polymerases"/>
    <property type="match status" value="1"/>
</dbReference>
<feature type="domain" description="Reverse transcriptase" evidence="1">
    <location>
        <begin position="348"/>
        <end position="438"/>
    </location>
</feature>
<dbReference type="PANTHER" id="PTHR19446">
    <property type="entry name" value="REVERSE TRANSCRIPTASES"/>
    <property type="match status" value="1"/>
</dbReference>
<accession>A0AAW2D8E9</accession>
<comment type="caution">
    <text evidence="2">The sequence shown here is derived from an EMBL/GenBank/DDBJ whole genome shotgun (WGS) entry which is preliminary data.</text>
</comment>
<dbReference type="InterPro" id="IPR043502">
    <property type="entry name" value="DNA/RNA_pol_sf"/>
</dbReference>
<dbReference type="AlphaFoldDB" id="A0AAW2D8E9"/>
<keyword evidence="3" id="KW-1185">Reference proteome</keyword>
<gene>
    <name evidence="2" type="ORF">SO802_008174</name>
</gene>
<evidence type="ECO:0000259" key="1">
    <source>
        <dbReference type="Pfam" id="PF00078"/>
    </source>
</evidence>
<dbReference type="CDD" id="cd01650">
    <property type="entry name" value="RT_nLTR_like"/>
    <property type="match status" value="1"/>
</dbReference>
<protein>
    <recommendedName>
        <fullName evidence="1">Reverse transcriptase domain-containing protein</fullName>
    </recommendedName>
</protein>
<dbReference type="Proteomes" id="UP001459277">
    <property type="component" value="Unassembled WGS sequence"/>
</dbReference>
<evidence type="ECO:0000313" key="2">
    <source>
        <dbReference type="EMBL" id="KAL0006672.1"/>
    </source>
</evidence>
<sequence length="441" mass="51176">MQMFREVIDECGFMDLGYVGPKYTWSRHFENGSSIWERLDRCLATSSWFLKFPGSKVYHLRCDSSDHIPLHIVLSDLVVPKRKKLFRFEEMWLSNGGCEEVVFSAWKSGSRSEDGDDKLAKVEKCGKDLTWWDKNAFGNVRRELDRLRKLLTKAKSEAMISGSNFRVLQLKKEIDVLLDRESTMWAQRSRLLWARQRDRNTKYFHSQATRRHRRNKVEGIRDEEGNWREKQNDVAEVLVEYFKGLFTASELNGSQEVLSSIPTIIDEEMNTMLGQDFSEQEVAASLKQMAPLKAPGPDGMPPRFYQHFWGTVSHDVTSSILAWLNSGTLPTPLNHTFIALIPKIHNPEHAHQYRPISLCNVLYKIYSKVLANRLKKLMPHIITEHQSAFTKDRLISDNILVAFETLHSLKNYKSTSHGFMALKLDMSKAYDRVVWNFLNNL</sequence>
<dbReference type="InterPro" id="IPR036691">
    <property type="entry name" value="Endo/exonu/phosph_ase_sf"/>
</dbReference>
<dbReference type="SUPFAM" id="SSF56219">
    <property type="entry name" value="DNase I-like"/>
    <property type="match status" value="1"/>
</dbReference>
<name>A0AAW2D8E9_9ROSI</name>
<organism evidence="2 3">
    <name type="scientific">Lithocarpus litseifolius</name>
    <dbReference type="NCBI Taxonomy" id="425828"/>
    <lineage>
        <taxon>Eukaryota</taxon>
        <taxon>Viridiplantae</taxon>
        <taxon>Streptophyta</taxon>
        <taxon>Embryophyta</taxon>
        <taxon>Tracheophyta</taxon>
        <taxon>Spermatophyta</taxon>
        <taxon>Magnoliopsida</taxon>
        <taxon>eudicotyledons</taxon>
        <taxon>Gunneridae</taxon>
        <taxon>Pentapetalae</taxon>
        <taxon>rosids</taxon>
        <taxon>fabids</taxon>
        <taxon>Fagales</taxon>
        <taxon>Fagaceae</taxon>
        <taxon>Lithocarpus</taxon>
    </lineage>
</organism>
<reference evidence="2 3" key="1">
    <citation type="submission" date="2024-01" db="EMBL/GenBank/DDBJ databases">
        <title>A telomere-to-telomere, gap-free genome of sweet tea (Lithocarpus litseifolius).</title>
        <authorList>
            <person name="Zhou J."/>
        </authorList>
    </citation>
    <scope>NUCLEOTIDE SEQUENCE [LARGE SCALE GENOMIC DNA]</scope>
    <source>
        <strain evidence="2">Zhou-2022a</strain>
        <tissue evidence="2">Leaf</tissue>
    </source>
</reference>
<dbReference type="InterPro" id="IPR000477">
    <property type="entry name" value="RT_dom"/>
</dbReference>
<dbReference type="Gene3D" id="3.60.10.10">
    <property type="entry name" value="Endonuclease/exonuclease/phosphatase"/>
    <property type="match status" value="1"/>
</dbReference>
<proteinExistence type="predicted"/>